<dbReference type="InterPro" id="IPR055170">
    <property type="entry name" value="GFO_IDH_MocA-like_dom"/>
</dbReference>
<evidence type="ECO:0000313" key="4">
    <source>
        <dbReference type="EMBL" id="KEO51347.1"/>
    </source>
</evidence>
<dbReference type="RefSeq" id="WP_038133515.1">
    <property type="nucleotide sequence ID" value="NZ_AUNB01000095.1"/>
</dbReference>
<dbReference type="GO" id="GO:0016491">
    <property type="term" value="F:oxidoreductase activity"/>
    <property type="evidence" value="ECO:0007669"/>
    <property type="project" value="UniProtKB-KW"/>
</dbReference>
<evidence type="ECO:0008006" key="6">
    <source>
        <dbReference type="Google" id="ProtNLM"/>
    </source>
</evidence>
<dbReference type="InterPro" id="IPR050463">
    <property type="entry name" value="Gfo/Idh/MocA_oxidrdct_glycsds"/>
</dbReference>
<dbReference type="PANTHER" id="PTHR43818:SF11">
    <property type="entry name" value="BCDNA.GH03377"/>
    <property type="match status" value="1"/>
</dbReference>
<dbReference type="SUPFAM" id="SSF51735">
    <property type="entry name" value="NAD(P)-binding Rossmann-fold domains"/>
    <property type="match status" value="1"/>
</dbReference>
<reference evidence="4 5" key="1">
    <citation type="journal article" date="2015" name="Antonie Van Leeuwenhoek">
        <title>Thioclava indica sp. nov., isolated from surface seawater of the Indian Ocean.</title>
        <authorList>
            <person name="Liu Y."/>
            <person name="Lai Q."/>
            <person name="Du J."/>
            <person name="Xu H."/>
            <person name="Jiang L."/>
            <person name="Shao Z."/>
        </authorList>
    </citation>
    <scope>NUCLEOTIDE SEQUENCE [LARGE SCALE GENOMIC DNA]</scope>
    <source>
        <strain evidence="4 5">DT23-4</strain>
    </source>
</reference>
<dbReference type="Gene3D" id="3.30.360.10">
    <property type="entry name" value="Dihydrodipicolinate Reductase, domain 2"/>
    <property type="match status" value="1"/>
</dbReference>
<dbReference type="InterPro" id="IPR036291">
    <property type="entry name" value="NAD(P)-bd_dom_sf"/>
</dbReference>
<evidence type="ECO:0000259" key="3">
    <source>
        <dbReference type="Pfam" id="PF22725"/>
    </source>
</evidence>
<evidence type="ECO:0000313" key="5">
    <source>
        <dbReference type="Proteomes" id="UP000027471"/>
    </source>
</evidence>
<dbReference type="eggNOG" id="COG0673">
    <property type="taxonomic scope" value="Bacteria"/>
</dbReference>
<proteinExistence type="predicted"/>
<dbReference type="Pfam" id="PF01408">
    <property type="entry name" value="GFO_IDH_MocA"/>
    <property type="match status" value="1"/>
</dbReference>
<dbReference type="Gene3D" id="3.40.50.720">
    <property type="entry name" value="NAD(P)-binding Rossmann-like Domain"/>
    <property type="match status" value="1"/>
</dbReference>
<dbReference type="InterPro" id="IPR000683">
    <property type="entry name" value="Gfo/Idh/MocA-like_OxRdtase_N"/>
</dbReference>
<feature type="domain" description="GFO/IDH/MocA-like oxidoreductase" evidence="3">
    <location>
        <begin position="135"/>
        <end position="260"/>
    </location>
</feature>
<dbReference type="SUPFAM" id="SSF55347">
    <property type="entry name" value="Glyceraldehyde-3-phosphate dehydrogenase-like, C-terminal domain"/>
    <property type="match status" value="1"/>
</dbReference>
<dbReference type="AlphaFoldDB" id="A0A074JPP1"/>
<comment type="caution">
    <text evidence="4">The sequence shown here is derived from an EMBL/GenBank/DDBJ whole genome shotgun (WGS) entry which is preliminary data.</text>
</comment>
<name>A0A074JPP1_9RHOB</name>
<gene>
    <name evidence="4" type="ORF">DT23_08670</name>
</gene>
<organism evidence="4 5">
    <name type="scientific">Thioclava indica</name>
    <dbReference type="NCBI Taxonomy" id="1353528"/>
    <lineage>
        <taxon>Bacteria</taxon>
        <taxon>Pseudomonadati</taxon>
        <taxon>Pseudomonadota</taxon>
        <taxon>Alphaproteobacteria</taxon>
        <taxon>Rhodobacterales</taxon>
        <taxon>Paracoccaceae</taxon>
        <taxon>Thioclava</taxon>
    </lineage>
</organism>
<dbReference type="Proteomes" id="UP000027471">
    <property type="component" value="Unassembled WGS sequence"/>
</dbReference>
<dbReference type="PANTHER" id="PTHR43818">
    <property type="entry name" value="BCDNA.GH03377"/>
    <property type="match status" value="1"/>
</dbReference>
<dbReference type="STRING" id="1353528.DT23_08670"/>
<dbReference type="EMBL" id="AUNB01000095">
    <property type="protein sequence ID" value="KEO51347.1"/>
    <property type="molecule type" value="Genomic_DNA"/>
</dbReference>
<keyword evidence="1" id="KW-0560">Oxidoreductase</keyword>
<protein>
    <recommendedName>
        <fullName evidence="6">Oxidoreductase</fullName>
    </recommendedName>
</protein>
<evidence type="ECO:0000259" key="2">
    <source>
        <dbReference type="Pfam" id="PF01408"/>
    </source>
</evidence>
<keyword evidence="5" id="KW-1185">Reference proteome</keyword>
<accession>A0A074JPP1</accession>
<dbReference type="Pfam" id="PF22725">
    <property type="entry name" value="GFO_IDH_MocA_C3"/>
    <property type="match status" value="1"/>
</dbReference>
<feature type="domain" description="Gfo/Idh/MocA-like oxidoreductase N-terminal" evidence="2">
    <location>
        <begin position="56"/>
        <end position="123"/>
    </location>
</feature>
<sequence>MQKIRFAALGMDHRHIYGMTQGLLDAGAELAGWWTQGAPPPLEGFIKRHPTAPRLELQAILEDPEIALVLIACRPDQRADLAIAAMRAGKDVMTDKPGCISQDELRRLRDVVQETGRIWSVNFSERFEVPAVTVATRLVQEGAIGQVIQTVGLGPHRLNAPSRPDWFFDARTYGGILTDIASHQIEQFLHFTGCEDAEIAMASAGNFANPEHPNFQDFGEIVLRSGSAHGYIRVDWYTADALPNWGDGRLFISGTQGTIELRKYTDVAGRPGTDHLFLVNGTRCEYIDCANADLPYFGNLLEDIRERTQTACPQARTFRVCELAMAAQAIAESAP</sequence>
<dbReference type="GO" id="GO:0000166">
    <property type="term" value="F:nucleotide binding"/>
    <property type="evidence" value="ECO:0007669"/>
    <property type="project" value="InterPro"/>
</dbReference>
<evidence type="ECO:0000256" key="1">
    <source>
        <dbReference type="ARBA" id="ARBA00023002"/>
    </source>
</evidence>